<name>A0ABZ3E940_9GAMM</name>
<proteinExistence type="predicted"/>
<keyword evidence="1" id="KW-0614">Plasmid</keyword>
<accession>A0ABZ3E940</accession>
<evidence type="ECO:0000313" key="1">
    <source>
        <dbReference type="EMBL" id="XAF56230.1"/>
    </source>
</evidence>
<sequence>MMSKYDDPVLYYQDQIDLWESELQQETDDAKRAVCIQLRNEASAMNARYQRILYKFLEQGFGLTLRSRNAYCVVLEDPSEPGRCRYQMFNSSGFIGHLTRDTHEEVLLEAFRDGFRDIEPSDVLGQLCGTAEWERGTLINDLVRRVNQGELSHKDAGELYEREALSV</sequence>
<reference evidence="1 2" key="1">
    <citation type="submission" date="2024-04" db="EMBL/GenBank/DDBJ databases">
        <title>Marinobacter sp. SBY-1.</title>
        <authorList>
            <person name="Pan C."/>
        </authorList>
    </citation>
    <scope>NUCLEOTIDE SEQUENCE [LARGE SCALE GENOMIC DNA]</scope>
    <source>
        <strain evidence="1 2">SBY-1</strain>
        <plasmid evidence="1 2">unnamed2</plasmid>
    </source>
</reference>
<protein>
    <submittedName>
        <fullName evidence="1">Uncharacterized protein</fullName>
    </submittedName>
</protein>
<dbReference type="Proteomes" id="UP001445268">
    <property type="component" value="Plasmid unnamed2"/>
</dbReference>
<gene>
    <name evidence="1" type="ORF">AAGT77_20125</name>
</gene>
<organism evidence="1 2">
    <name type="scientific">Marinobacter alkaliphilus</name>
    <dbReference type="NCBI Taxonomy" id="254719"/>
    <lineage>
        <taxon>Bacteria</taxon>
        <taxon>Pseudomonadati</taxon>
        <taxon>Pseudomonadota</taxon>
        <taxon>Gammaproteobacteria</taxon>
        <taxon>Pseudomonadales</taxon>
        <taxon>Marinobacteraceae</taxon>
        <taxon>Marinobacter</taxon>
    </lineage>
</organism>
<keyword evidence="2" id="KW-1185">Reference proteome</keyword>
<evidence type="ECO:0000313" key="2">
    <source>
        <dbReference type="Proteomes" id="UP001445268"/>
    </source>
</evidence>
<dbReference type="RefSeq" id="WP_342632778.1">
    <property type="nucleotide sequence ID" value="NZ_CP152382.1"/>
</dbReference>
<geneLocation type="plasmid" evidence="1 2">
    <name>unnamed2</name>
</geneLocation>
<dbReference type="EMBL" id="CP152382">
    <property type="protein sequence ID" value="XAF56230.1"/>
    <property type="molecule type" value="Genomic_DNA"/>
</dbReference>